<dbReference type="InterPro" id="IPR032687">
    <property type="entry name" value="AraC-type_N"/>
</dbReference>
<dbReference type="Proteomes" id="UP000673821">
    <property type="component" value="Unassembled WGS sequence"/>
</dbReference>
<keyword evidence="3" id="KW-0804">Transcription</keyword>
<dbReference type="InterPro" id="IPR020449">
    <property type="entry name" value="Tscrpt_reg_AraC-type_HTH"/>
</dbReference>
<dbReference type="Gene3D" id="1.10.10.60">
    <property type="entry name" value="Homeodomain-like"/>
    <property type="match status" value="1"/>
</dbReference>
<name>A0ABN7MS24_9BURK</name>
<dbReference type="PROSITE" id="PS01124">
    <property type="entry name" value="HTH_ARAC_FAMILY_2"/>
    <property type="match status" value="1"/>
</dbReference>
<evidence type="ECO:0000256" key="1">
    <source>
        <dbReference type="ARBA" id="ARBA00023015"/>
    </source>
</evidence>
<proteinExistence type="predicted"/>
<keyword evidence="4" id="KW-1133">Transmembrane helix</keyword>
<dbReference type="EMBL" id="CAJNBH010000024">
    <property type="protein sequence ID" value="CAE6826119.1"/>
    <property type="molecule type" value="Genomic_DNA"/>
</dbReference>
<evidence type="ECO:0000256" key="2">
    <source>
        <dbReference type="ARBA" id="ARBA00023125"/>
    </source>
</evidence>
<dbReference type="InterPro" id="IPR009057">
    <property type="entry name" value="Homeodomain-like_sf"/>
</dbReference>
<evidence type="ECO:0000259" key="5">
    <source>
        <dbReference type="PROSITE" id="PS01124"/>
    </source>
</evidence>
<dbReference type="Pfam" id="PF12625">
    <property type="entry name" value="Arabinose_bd"/>
    <property type="match status" value="1"/>
</dbReference>
<dbReference type="PANTHER" id="PTHR47894">
    <property type="entry name" value="HTH-TYPE TRANSCRIPTIONAL REGULATOR GADX"/>
    <property type="match status" value="1"/>
</dbReference>
<dbReference type="PRINTS" id="PR00032">
    <property type="entry name" value="HTHARAC"/>
</dbReference>
<dbReference type="RefSeq" id="WP_054036937.1">
    <property type="nucleotide sequence ID" value="NZ_CAJNBH010000024.1"/>
</dbReference>
<dbReference type="SUPFAM" id="SSF46689">
    <property type="entry name" value="Homeodomain-like"/>
    <property type="match status" value="1"/>
</dbReference>
<evidence type="ECO:0000313" key="7">
    <source>
        <dbReference type="Proteomes" id="UP000673821"/>
    </source>
</evidence>
<dbReference type="GeneID" id="97053151"/>
<evidence type="ECO:0000256" key="4">
    <source>
        <dbReference type="SAM" id="Phobius"/>
    </source>
</evidence>
<feature type="transmembrane region" description="Helical" evidence="4">
    <location>
        <begin position="138"/>
        <end position="156"/>
    </location>
</feature>
<keyword evidence="4" id="KW-0812">Transmembrane</keyword>
<feature type="domain" description="HTH araC/xylS-type" evidence="5">
    <location>
        <begin position="236"/>
        <end position="334"/>
    </location>
</feature>
<protein>
    <recommendedName>
        <fullName evidence="5">HTH araC/xylS-type domain-containing protein</fullName>
    </recommendedName>
</protein>
<gene>
    <name evidence="6" type="ORF">R69776_06378</name>
</gene>
<organism evidence="6 7">
    <name type="scientific">Paraburkholderia nemoris</name>
    <dbReference type="NCBI Taxonomy" id="2793076"/>
    <lineage>
        <taxon>Bacteria</taxon>
        <taxon>Pseudomonadati</taxon>
        <taxon>Pseudomonadota</taxon>
        <taxon>Betaproteobacteria</taxon>
        <taxon>Burkholderiales</taxon>
        <taxon>Burkholderiaceae</taxon>
        <taxon>Paraburkholderia</taxon>
    </lineage>
</organism>
<dbReference type="InterPro" id="IPR018060">
    <property type="entry name" value="HTH_AraC"/>
</dbReference>
<dbReference type="Pfam" id="PF12833">
    <property type="entry name" value="HTH_18"/>
    <property type="match status" value="1"/>
</dbReference>
<dbReference type="PANTHER" id="PTHR47894:SF1">
    <property type="entry name" value="HTH-TYPE TRANSCRIPTIONAL REGULATOR VQSM"/>
    <property type="match status" value="1"/>
</dbReference>
<keyword evidence="2" id="KW-0238">DNA-binding</keyword>
<sequence length="338" mass="38228">MNDTQDKGTTSISLVREAILAATQRNLDVSAVLQHAGIAAELLNAPRARVPALAFSRLWSALADLMDDEFFGLDSHALRRGSYALMCHAVLDADNLEHALRRMLKFLRAVLDDIHGELRCEGEHAVIILHDDGRTRRLFAYGTWFILVHGLACWLARRRIPLIEMRFRASPPIDDSDYRMRFCEDVTFSAEETLIRFDRSFLGLKLSGTEASLRVFLENAPANILVKYRNESSTTAQVRRRLRNQAPDDWPDLDALSRLLNLSAATLQRRLLAEGTNYRQLKDELRRDIAIELFSSSSLTVAEVAARTGFQETSAFHRAFRKWTGASPGMYRHGKANS</sequence>
<accession>A0ABN7MS24</accession>
<evidence type="ECO:0000256" key="3">
    <source>
        <dbReference type="ARBA" id="ARBA00023163"/>
    </source>
</evidence>
<comment type="caution">
    <text evidence="6">The sequence shown here is derived from an EMBL/GenBank/DDBJ whole genome shotgun (WGS) entry which is preliminary data.</text>
</comment>
<keyword evidence="1" id="KW-0805">Transcription regulation</keyword>
<reference evidence="6 7" key="1">
    <citation type="submission" date="2021-02" db="EMBL/GenBank/DDBJ databases">
        <authorList>
            <person name="Vanwijnsberghe S."/>
        </authorList>
    </citation>
    <scope>NUCLEOTIDE SEQUENCE [LARGE SCALE GENOMIC DNA]</scope>
    <source>
        <strain evidence="6 7">R-69776</strain>
    </source>
</reference>
<keyword evidence="7" id="KW-1185">Reference proteome</keyword>
<evidence type="ECO:0000313" key="6">
    <source>
        <dbReference type="EMBL" id="CAE6826119.1"/>
    </source>
</evidence>
<keyword evidence="4" id="KW-0472">Membrane</keyword>
<dbReference type="SMART" id="SM00342">
    <property type="entry name" value="HTH_ARAC"/>
    <property type="match status" value="1"/>
</dbReference>